<dbReference type="AlphaFoldDB" id="A0AAN0MAB9"/>
<sequence length="206" mass="20998">MQQFAPVTVCLIGLAACGSGSGGPDRPATITLPEVQAIRAEIPDIHALPTTVVGDLPIGAVTYEGQFVARLTDAEIRGNIAGDLNVTVDFVGDAANGALQNMNITSESDEPIERVDGEILVSGTETDGSILMTGQGELSFTGSDGVVGTSLVPDVTVTGIVKTDAAPGDTIAFFISSQEAVGDLEFEFSGGQPSDGRGGFADRVSP</sequence>
<keyword evidence="2" id="KW-1185">Reference proteome</keyword>
<protein>
    <submittedName>
        <fullName evidence="1">Uncharacterized protein</fullName>
    </submittedName>
</protein>
<reference evidence="1 2" key="2">
    <citation type="submission" date="2024-08" db="EMBL/GenBank/DDBJ databases">
        <title>Phylogenomic analyses of a clade within the roseobacter group suggest taxonomic reassignments of species of the genera Aestuariivita, Citreicella, Loktanella, Nautella, Pelagibaca, Ruegeria, Thalassobius, Thiobacimonas and Tropicibacter, and the proposal o.</title>
        <authorList>
            <person name="Jeon C.O."/>
        </authorList>
    </citation>
    <scope>NUCLEOTIDE SEQUENCE [LARGE SCALE GENOMIC DNA]</scope>
    <source>
        <strain evidence="1 2">SS1-5</strain>
    </source>
</reference>
<dbReference type="KEGG" id="yrh:AABB31_03465"/>
<dbReference type="EMBL" id="CP151767">
    <property type="protein sequence ID" value="WZU68016.2"/>
    <property type="molecule type" value="Genomic_DNA"/>
</dbReference>
<evidence type="ECO:0000313" key="2">
    <source>
        <dbReference type="Proteomes" id="UP001470809"/>
    </source>
</evidence>
<proteinExistence type="predicted"/>
<dbReference type="RefSeq" id="WP_373634940.1">
    <property type="nucleotide sequence ID" value="NZ_CP151767.2"/>
</dbReference>
<reference evidence="2" key="1">
    <citation type="submission" date="2024-04" db="EMBL/GenBank/DDBJ databases">
        <title>Phylogenomic analyses of a clade within the roseobacter group suggest taxonomic reassignments of species of the genera Aestuariivita, Citreicella, Loktanella, Nautella, Pelagibaca, Ruegeria, Thalassobius, Thiobacimonas and Tropicibacter, and the proposal o.</title>
        <authorList>
            <person name="Jeon C.O."/>
        </authorList>
    </citation>
    <scope>NUCLEOTIDE SEQUENCE [LARGE SCALE GENOMIC DNA]</scope>
    <source>
        <strain evidence="2">SS1-5</strain>
    </source>
</reference>
<name>A0AAN0MAB9_9RHOB</name>
<accession>A0AAN0MAB9</accession>
<evidence type="ECO:0000313" key="1">
    <source>
        <dbReference type="EMBL" id="WZU68016.2"/>
    </source>
</evidence>
<dbReference type="Proteomes" id="UP001470809">
    <property type="component" value="Chromosome"/>
</dbReference>
<gene>
    <name evidence="1" type="ORF">AABB31_03465</name>
</gene>
<organism evidence="1 2">
    <name type="scientific">Yoonia rhodophyticola</name>
    <dbReference type="NCBI Taxonomy" id="3137370"/>
    <lineage>
        <taxon>Bacteria</taxon>
        <taxon>Pseudomonadati</taxon>
        <taxon>Pseudomonadota</taxon>
        <taxon>Alphaproteobacteria</taxon>
        <taxon>Rhodobacterales</taxon>
        <taxon>Paracoccaceae</taxon>
        <taxon>Yoonia</taxon>
    </lineage>
</organism>